<dbReference type="SUPFAM" id="SSF56925">
    <property type="entry name" value="OMPA-like"/>
    <property type="match status" value="1"/>
</dbReference>
<dbReference type="EMBL" id="BAABAK010000003">
    <property type="protein sequence ID" value="GAA3954271.1"/>
    <property type="molecule type" value="Genomic_DNA"/>
</dbReference>
<feature type="chain" id="PRO_5047240667" description="Outer membrane protein beta-barrel domain-containing protein" evidence="1">
    <location>
        <begin position="22"/>
        <end position="179"/>
    </location>
</feature>
<proteinExistence type="predicted"/>
<dbReference type="InterPro" id="IPR011250">
    <property type="entry name" value="OMP/PagP_B-barrel"/>
</dbReference>
<sequence length="179" mass="19462">MLKIRFALFASMLFISFVIKAQNAVKIDIGAEFGLPSRNFAAISNIGLGGSIKAEFPIASSFALTLNGGITNFFGKRNQLLNVQDLTYAPLKAGLKYYLSETFYVEGQLGAALALNNGQKTLFAWSPGLGNIFNLSGKNKLDLGIRYEGWTGKNESMTFLNTSSTKGFLGVRFAYVFAL</sequence>
<accession>A0ABP7NUI4</accession>
<organism evidence="2 3">
    <name type="scientific">Pedobacter ginsengiterrae</name>
    <dbReference type="NCBI Taxonomy" id="871696"/>
    <lineage>
        <taxon>Bacteria</taxon>
        <taxon>Pseudomonadati</taxon>
        <taxon>Bacteroidota</taxon>
        <taxon>Sphingobacteriia</taxon>
        <taxon>Sphingobacteriales</taxon>
        <taxon>Sphingobacteriaceae</taxon>
        <taxon>Pedobacter</taxon>
    </lineage>
</organism>
<reference evidence="3" key="1">
    <citation type="journal article" date="2019" name="Int. J. Syst. Evol. Microbiol.">
        <title>The Global Catalogue of Microorganisms (GCM) 10K type strain sequencing project: providing services to taxonomists for standard genome sequencing and annotation.</title>
        <authorList>
            <consortium name="The Broad Institute Genomics Platform"/>
            <consortium name="The Broad Institute Genome Sequencing Center for Infectious Disease"/>
            <person name="Wu L."/>
            <person name="Ma J."/>
        </authorList>
    </citation>
    <scope>NUCLEOTIDE SEQUENCE [LARGE SCALE GENOMIC DNA]</scope>
    <source>
        <strain evidence="3">JCM 17338</strain>
    </source>
</reference>
<keyword evidence="3" id="KW-1185">Reference proteome</keyword>
<evidence type="ECO:0000313" key="3">
    <source>
        <dbReference type="Proteomes" id="UP001501081"/>
    </source>
</evidence>
<evidence type="ECO:0000313" key="2">
    <source>
        <dbReference type="EMBL" id="GAA3954271.1"/>
    </source>
</evidence>
<gene>
    <name evidence="2" type="ORF">GCM10022246_05300</name>
</gene>
<evidence type="ECO:0008006" key="4">
    <source>
        <dbReference type="Google" id="ProtNLM"/>
    </source>
</evidence>
<feature type="signal peptide" evidence="1">
    <location>
        <begin position="1"/>
        <end position="21"/>
    </location>
</feature>
<evidence type="ECO:0000256" key="1">
    <source>
        <dbReference type="SAM" id="SignalP"/>
    </source>
</evidence>
<protein>
    <recommendedName>
        <fullName evidence="4">Outer membrane protein beta-barrel domain-containing protein</fullName>
    </recommendedName>
</protein>
<dbReference type="Proteomes" id="UP001501081">
    <property type="component" value="Unassembled WGS sequence"/>
</dbReference>
<comment type="caution">
    <text evidence="2">The sequence shown here is derived from an EMBL/GenBank/DDBJ whole genome shotgun (WGS) entry which is preliminary data.</text>
</comment>
<keyword evidence="1" id="KW-0732">Signal</keyword>
<dbReference type="RefSeq" id="WP_344764730.1">
    <property type="nucleotide sequence ID" value="NZ_BAABAK010000003.1"/>
</dbReference>
<name>A0ABP7NUI4_9SPHI</name>